<dbReference type="CDD" id="cd05213">
    <property type="entry name" value="NAD_bind_Glutamyl_tRNA_reduct"/>
    <property type="match status" value="1"/>
</dbReference>
<comment type="caution">
    <text evidence="7">The sequence shown here is derived from an EMBL/GenBank/DDBJ whole genome shotgun (WGS) entry which is preliminary data.</text>
</comment>
<feature type="domain" description="Glutamyl-tRNA reductase N-terminal" evidence="6">
    <location>
        <begin position="7"/>
        <end position="156"/>
    </location>
</feature>
<dbReference type="EMBL" id="JACQRX010000066">
    <property type="protein sequence ID" value="MBI4251107.1"/>
    <property type="molecule type" value="Genomic_DNA"/>
</dbReference>
<evidence type="ECO:0000313" key="7">
    <source>
        <dbReference type="EMBL" id="MBI4251107.1"/>
    </source>
</evidence>
<dbReference type="SUPFAM" id="SSF51735">
    <property type="entry name" value="NAD(P)-binding Rossmann-fold domains"/>
    <property type="match status" value="1"/>
</dbReference>
<dbReference type="GO" id="GO:0019353">
    <property type="term" value="P:protoporphyrinogen IX biosynthetic process from glutamate"/>
    <property type="evidence" value="ECO:0007669"/>
    <property type="project" value="TreeGrafter"/>
</dbReference>
<keyword evidence="2 7" id="KW-0560">Oxidoreductase</keyword>
<dbReference type="AlphaFoldDB" id="A0A933E764"/>
<dbReference type="Proteomes" id="UP000752292">
    <property type="component" value="Unassembled WGS sequence"/>
</dbReference>
<evidence type="ECO:0000256" key="3">
    <source>
        <dbReference type="ARBA" id="ARBA00023244"/>
    </source>
</evidence>
<protein>
    <submittedName>
        <fullName evidence="7">Glutamyl-tRNA reductase</fullName>
        <ecNumber evidence="7">1.2.1.70</ecNumber>
    </submittedName>
</protein>
<dbReference type="GO" id="GO:0008883">
    <property type="term" value="F:glutamyl-tRNA reductase activity"/>
    <property type="evidence" value="ECO:0007669"/>
    <property type="project" value="UniProtKB-EC"/>
</dbReference>
<feature type="non-terminal residue" evidence="7">
    <location>
        <position position="211"/>
    </location>
</feature>
<accession>A0A933E764</accession>
<evidence type="ECO:0000259" key="6">
    <source>
        <dbReference type="Pfam" id="PF05201"/>
    </source>
</evidence>
<dbReference type="Gene3D" id="3.30.460.30">
    <property type="entry name" value="Glutamyl-tRNA reductase, N-terminal domain"/>
    <property type="match status" value="1"/>
</dbReference>
<dbReference type="InterPro" id="IPR036291">
    <property type="entry name" value="NAD(P)-bd_dom_sf"/>
</dbReference>
<dbReference type="InterPro" id="IPR000343">
    <property type="entry name" value="4pyrrol_synth_GluRdtase"/>
</dbReference>
<dbReference type="FunFam" id="3.30.460.30:FF:000001">
    <property type="entry name" value="Glutamyl-tRNA reductase"/>
    <property type="match status" value="1"/>
</dbReference>
<dbReference type="InterPro" id="IPR018214">
    <property type="entry name" value="GluRdtase_CS"/>
</dbReference>
<dbReference type="SUPFAM" id="SSF69742">
    <property type="entry name" value="Glutamyl tRNA-reductase catalytic, N-terminal domain"/>
    <property type="match status" value="1"/>
</dbReference>
<dbReference type="GO" id="GO:0050661">
    <property type="term" value="F:NADP binding"/>
    <property type="evidence" value="ECO:0007669"/>
    <property type="project" value="InterPro"/>
</dbReference>
<feature type="domain" description="Quinate/shikimate 5-dehydrogenase/glutamyl-tRNA reductase" evidence="5">
    <location>
        <begin position="171"/>
        <end position="211"/>
    </location>
</feature>
<name>A0A933E764_UNCTE</name>
<dbReference type="InterPro" id="IPR036343">
    <property type="entry name" value="GluRdtase_N_sf"/>
</dbReference>
<dbReference type="NCBIfam" id="TIGR01035">
    <property type="entry name" value="hemA"/>
    <property type="match status" value="1"/>
</dbReference>
<keyword evidence="3" id="KW-0627">Porphyrin biosynthesis</keyword>
<dbReference type="PANTHER" id="PTHR43013:SF1">
    <property type="entry name" value="GLUTAMYL-TRNA REDUCTASE"/>
    <property type="match status" value="1"/>
</dbReference>
<dbReference type="EC" id="1.2.1.70" evidence="7"/>
<dbReference type="InterPro" id="IPR006151">
    <property type="entry name" value="Shikm_DH/Glu-tRNA_Rdtase"/>
</dbReference>
<dbReference type="Gene3D" id="3.40.50.720">
    <property type="entry name" value="NAD(P)-binding Rossmann-like Domain"/>
    <property type="match status" value="1"/>
</dbReference>
<proteinExistence type="predicted"/>
<dbReference type="Pfam" id="PF05201">
    <property type="entry name" value="GlutR_N"/>
    <property type="match status" value="1"/>
</dbReference>
<evidence type="ECO:0000256" key="4">
    <source>
        <dbReference type="ARBA" id="ARBA00023444"/>
    </source>
</evidence>
<reference evidence="7" key="1">
    <citation type="submission" date="2020-07" db="EMBL/GenBank/DDBJ databases">
        <title>Huge and variable diversity of episymbiotic CPR bacteria and DPANN archaea in groundwater ecosystems.</title>
        <authorList>
            <person name="He C.Y."/>
            <person name="Keren R."/>
            <person name="Whittaker M."/>
            <person name="Farag I.F."/>
            <person name="Doudna J."/>
            <person name="Cate J.H.D."/>
            <person name="Banfield J.F."/>
        </authorList>
    </citation>
    <scope>NUCLEOTIDE SEQUENCE</scope>
    <source>
        <strain evidence="7">NC_groundwater_1370_Ag_S-0.2um_69_93</strain>
    </source>
</reference>
<sequence>MTIILAGVSHHRTPLEVRERLFFAPDAMPYWLDRLGRYNGLEERVILSTCNRVEVYSSAASFDEGVGAIRSFLTETRDIAAETLRSHLYVLRDEEAMRHLFLVASSLDSMVVGEPQILGQVKEAYRLARESGHAGKNLASLFSRAFQVAKKVRERTAIGEAPVSVSSVAVDLARKIFGSLADRTVLLLGAGEMAELAARHLAAQGASAILV</sequence>
<evidence type="ECO:0000256" key="1">
    <source>
        <dbReference type="ARBA" id="ARBA00022857"/>
    </source>
</evidence>
<comment type="pathway">
    <text evidence="4">Porphyrin-containing compound metabolism.</text>
</comment>
<dbReference type="InterPro" id="IPR015895">
    <property type="entry name" value="4pyrrol_synth_GluRdtase_N"/>
</dbReference>
<organism evidence="7 8">
    <name type="scientific">Tectimicrobiota bacterium</name>
    <dbReference type="NCBI Taxonomy" id="2528274"/>
    <lineage>
        <taxon>Bacteria</taxon>
        <taxon>Pseudomonadati</taxon>
        <taxon>Nitrospinota/Tectimicrobiota group</taxon>
        <taxon>Candidatus Tectimicrobiota</taxon>
    </lineage>
</organism>
<dbReference type="PROSITE" id="PS00747">
    <property type="entry name" value="GLUTR"/>
    <property type="match status" value="1"/>
</dbReference>
<evidence type="ECO:0000256" key="2">
    <source>
        <dbReference type="ARBA" id="ARBA00023002"/>
    </source>
</evidence>
<gene>
    <name evidence="7" type="primary">hemA</name>
    <name evidence="7" type="ORF">HY618_01495</name>
</gene>
<evidence type="ECO:0000259" key="5">
    <source>
        <dbReference type="Pfam" id="PF01488"/>
    </source>
</evidence>
<dbReference type="PANTHER" id="PTHR43013">
    <property type="entry name" value="GLUTAMYL-TRNA REDUCTASE"/>
    <property type="match status" value="1"/>
</dbReference>
<keyword evidence="1" id="KW-0521">NADP</keyword>
<dbReference type="Pfam" id="PF01488">
    <property type="entry name" value="Shikimate_DH"/>
    <property type="match status" value="1"/>
</dbReference>
<evidence type="ECO:0000313" key="8">
    <source>
        <dbReference type="Proteomes" id="UP000752292"/>
    </source>
</evidence>